<dbReference type="EMBL" id="NAJO01000089">
    <property type="protein sequence ID" value="OQN95531.1"/>
    <property type="molecule type" value="Genomic_DNA"/>
</dbReference>
<dbReference type="Pfam" id="PF01433">
    <property type="entry name" value="Peptidase_M1"/>
    <property type="match status" value="1"/>
</dbReference>
<keyword evidence="6" id="KW-0378">Hydrolase</keyword>
<dbReference type="GO" id="GO:0004301">
    <property type="term" value="F:epoxide hydrolase activity"/>
    <property type="evidence" value="ECO:0007669"/>
    <property type="project" value="TreeGrafter"/>
</dbReference>
<dbReference type="SUPFAM" id="SSF48371">
    <property type="entry name" value="ARM repeat"/>
    <property type="match status" value="1"/>
</dbReference>
<protein>
    <recommendedName>
        <fullName evidence="12">Peptidase M1 leukotriene A4 hydrolase/aminopeptidase C-terminal domain-containing protein</fullName>
    </recommendedName>
</protein>
<dbReference type="InterPro" id="IPR034015">
    <property type="entry name" value="M1_LTA4H"/>
</dbReference>
<evidence type="ECO:0000256" key="7">
    <source>
        <dbReference type="ARBA" id="ARBA00022833"/>
    </source>
</evidence>
<keyword evidence="8" id="KW-0482">Metalloprotease</keyword>
<sequence>MNSEAKARRATKLRRHDAWRTTYTYANFDIDFEKKRFHGTVTLTLRKLDEQKQVVLDTSYLSISSVRIADKDVKWDLATERTEPYGSALTVSLPEGSTANDIAIEIAVATTKDCTALQWMTPAQTSNKKHTYIFSQCQAIHARSLLPCQDTPDVKSTYTFNLRSPLPVLASGLPTKVSEFRAGKDGQPGTLLYSFQQDVPMPSYLFALASGDIASAAIGPRLTVYTGPEELKDCQWEFEDDTEKYIQISEKLVYPYEWTTYNVLVLPPSFPYGGMENPQTTYTTPTLISGDRQKVDVIAHELSYSWSGNLVSCASWEHFWLNEGWTTYLERRIQPAVHKDDQYWDFSALLGWKALSDSIAQFREDHEFTKLMPNLEGKDPDNAFSSVAYEKGFLLLYYLEKLVGQDKLEPFIKHYFTTFKFKSVETSEFKTCLYEFFEKNDEPGYLKLVSKVQWHKWLSEPGFPQKPDSDTSLADVCYDLAKKWQSKGDKSGFKPAKSDLSSFSGQQIYVFLEALQDSSTPLPAKSVELMGSTYAFEKSKNVEIVSRFYVLALRSRAEKYYDDAALLAGSVGRMKFVRPLYRELLKVKPELAKQTFERHKDFYHPICRGMIEKMLVKEKGSGA</sequence>
<dbReference type="FunCoup" id="A0A1V8S9K7">
    <property type="interactions" value="1830"/>
</dbReference>
<keyword evidence="5 11" id="KW-0479">Metal-binding</keyword>
<dbReference type="InterPro" id="IPR014782">
    <property type="entry name" value="Peptidase_M1_dom"/>
</dbReference>
<name>A0A1V8S9K7_9PEZI</name>
<feature type="active site" description="Proton donor" evidence="9">
    <location>
        <position position="389"/>
    </location>
</feature>
<keyword evidence="7 11" id="KW-0862">Zinc</keyword>
<feature type="active site" description="Proton acceptor" evidence="9">
    <location>
        <position position="301"/>
    </location>
</feature>
<evidence type="ECO:0000256" key="5">
    <source>
        <dbReference type="ARBA" id="ARBA00022723"/>
    </source>
</evidence>
<evidence type="ECO:0000256" key="9">
    <source>
        <dbReference type="PIRSR" id="PIRSR634015-1"/>
    </source>
</evidence>
<evidence type="ECO:0000313" key="13">
    <source>
        <dbReference type="EMBL" id="OQN95531.1"/>
    </source>
</evidence>
<dbReference type="OrthoDB" id="79562at2759"/>
<evidence type="ECO:0000256" key="8">
    <source>
        <dbReference type="ARBA" id="ARBA00023049"/>
    </source>
</evidence>
<dbReference type="Gene3D" id="3.30.2010.30">
    <property type="match status" value="1"/>
</dbReference>
<dbReference type="FunFam" id="1.25.40.320:FF:000001">
    <property type="entry name" value="Leukotriene A(4) hydrolase"/>
    <property type="match status" value="1"/>
</dbReference>
<comment type="similarity">
    <text evidence="2">Belongs to the peptidase M1 family.</text>
</comment>
<dbReference type="SUPFAM" id="SSF63737">
    <property type="entry name" value="Leukotriene A4 hydrolase N-terminal domain"/>
    <property type="match status" value="1"/>
</dbReference>
<reference evidence="14" key="1">
    <citation type="submission" date="2017-03" db="EMBL/GenBank/DDBJ databases">
        <title>Genomes of endolithic fungi from Antarctica.</title>
        <authorList>
            <person name="Coleine C."/>
            <person name="Masonjones S."/>
            <person name="Stajich J.E."/>
        </authorList>
    </citation>
    <scope>NUCLEOTIDE SEQUENCE [LARGE SCALE GENOMIC DNA]</scope>
    <source>
        <strain evidence="14">CCFEE 5527</strain>
    </source>
</reference>
<evidence type="ECO:0000313" key="14">
    <source>
        <dbReference type="Proteomes" id="UP000192596"/>
    </source>
</evidence>
<dbReference type="Gene3D" id="1.10.390.10">
    <property type="entry name" value="Neutral Protease Domain 2"/>
    <property type="match status" value="1"/>
</dbReference>
<feature type="binding site" evidence="10">
    <location>
        <begin position="573"/>
        <end position="575"/>
    </location>
    <ligand>
        <name>a peptide</name>
        <dbReference type="ChEBI" id="CHEBI:60466"/>
    </ligand>
</feature>
<dbReference type="InterPro" id="IPR038502">
    <property type="entry name" value="M1_LTA-4_hydro/amino_C_sf"/>
</dbReference>
<dbReference type="AlphaFoldDB" id="A0A1V8S9K7"/>
<feature type="binding site" evidence="10">
    <location>
        <begin position="271"/>
        <end position="276"/>
    </location>
    <ligand>
        <name>a peptide</name>
        <dbReference type="ChEBI" id="CHEBI:60466"/>
    </ligand>
</feature>
<feature type="binding site" evidence="11">
    <location>
        <position position="323"/>
    </location>
    <ligand>
        <name>Zn(2+)</name>
        <dbReference type="ChEBI" id="CHEBI:29105"/>
        <note>catalytic</note>
    </ligand>
</feature>
<dbReference type="Pfam" id="PF17900">
    <property type="entry name" value="Peptidase_M1_N"/>
    <property type="match status" value="1"/>
</dbReference>
<dbReference type="InParanoid" id="A0A1V8S9K7"/>
<evidence type="ECO:0000256" key="2">
    <source>
        <dbReference type="ARBA" id="ARBA00010136"/>
    </source>
</evidence>
<keyword evidence="14" id="KW-1185">Reference proteome</keyword>
<dbReference type="SMART" id="SM01263">
    <property type="entry name" value="Leuk-A4-hydro_C"/>
    <property type="match status" value="1"/>
</dbReference>
<dbReference type="InterPro" id="IPR015211">
    <property type="entry name" value="Peptidase_M1_C"/>
</dbReference>
<evidence type="ECO:0000256" key="1">
    <source>
        <dbReference type="ARBA" id="ARBA00004496"/>
    </source>
</evidence>
<evidence type="ECO:0000256" key="3">
    <source>
        <dbReference type="ARBA" id="ARBA00022490"/>
    </source>
</evidence>
<dbReference type="SUPFAM" id="SSF55486">
    <property type="entry name" value="Metalloproteases ('zincins'), catalytic domain"/>
    <property type="match status" value="1"/>
</dbReference>
<evidence type="ECO:0000256" key="6">
    <source>
        <dbReference type="ARBA" id="ARBA00022801"/>
    </source>
</evidence>
<dbReference type="Gene3D" id="2.60.40.1730">
    <property type="entry name" value="tricorn interacting facor f3 domain"/>
    <property type="match status" value="1"/>
</dbReference>
<dbReference type="InterPro" id="IPR016024">
    <property type="entry name" value="ARM-type_fold"/>
</dbReference>
<gene>
    <name evidence="13" type="ORF">B0A48_18640</name>
</gene>
<proteinExistence type="inferred from homology"/>
<dbReference type="FunFam" id="1.10.390.10:FF:000003">
    <property type="entry name" value="Leukotriene A(4) hydrolase"/>
    <property type="match status" value="1"/>
</dbReference>
<dbReference type="Proteomes" id="UP000192596">
    <property type="component" value="Unassembled WGS sequence"/>
</dbReference>
<evidence type="ECO:0000259" key="12">
    <source>
        <dbReference type="SMART" id="SM01263"/>
    </source>
</evidence>
<comment type="cofactor">
    <cofactor evidence="11">
        <name>Zn(2+)</name>
        <dbReference type="ChEBI" id="CHEBI:29105"/>
    </cofactor>
    <text evidence="11">Binds 1 zinc ion per subunit.</text>
</comment>
<dbReference type="InterPro" id="IPR027268">
    <property type="entry name" value="Peptidase_M4/M1_CTD_sf"/>
</dbReference>
<dbReference type="GO" id="GO:0006508">
    <property type="term" value="P:proteolysis"/>
    <property type="evidence" value="ECO:0007669"/>
    <property type="project" value="UniProtKB-KW"/>
</dbReference>
<dbReference type="PANTHER" id="PTHR45726:SF3">
    <property type="entry name" value="LEUKOTRIENE A-4 HYDROLASE"/>
    <property type="match status" value="1"/>
</dbReference>
<dbReference type="GO" id="GO:0005829">
    <property type="term" value="C:cytosol"/>
    <property type="evidence" value="ECO:0007669"/>
    <property type="project" value="TreeGrafter"/>
</dbReference>
<dbReference type="InterPro" id="IPR045357">
    <property type="entry name" value="Aminopeptidase_N-like_N"/>
</dbReference>
<keyword evidence="4" id="KW-0645">Protease</keyword>
<dbReference type="GO" id="GO:0008270">
    <property type="term" value="F:zinc ion binding"/>
    <property type="evidence" value="ECO:0007669"/>
    <property type="project" value="InterPro"/>
</dbReference>
<dbReference type="Gene3D" id="1.25.40.320">
    <property type="entry name" value="Peptidase M1, leukotriene A4 hydrolase/aminopeptidase C-terminal domain"/>
    <property type="match status" value="1"/>
</dbReference>
<dbReference type="FunFam" id="3.30.2010.30:FF:000001">
    <property type="entry name" value="Leukotriene A(4) hydrolase"/>
    <property type="match status" value="1"/>
</dbReference>
<accession>A0A1V8S9K7</accession>
<keyword evidence="3" id="KW-0963">Cytoplasm</keyword>
<comment type="subcellular location">
    <subcellularLocation>
        <location evidence="1">Cytoplasm</location>
    </subcellularLocation>
</comment>
<organism evidence="13 14">
    <name type="scientific">Cryoendolithus antarcticus</name>
    <dbReference type="NCBI Taxonomy" id="1507870"/>
    <lineage>
        <taxon>Eukaryota</taxon>
        <taxon>Fungi</taxon>
        <taxon>Dikarya</taxon>
        <taxon>Ascomycota</taxon>
        <taxon>Pezizomycotina</taxon>
        <taxon>Dothideomycetes</taxon>
        <taxon>Dothideomycetidae</taxon>
        <taxon>Cladosporiales</taxon>
        <taxon>Cladosporiaceae</taxon>
        <taxon>Cryoendolithus</taxon>
    </lineage>
</organism>
<feature type="domain" description="Peptidase M1 leukotriene A4 hydrolase/aminopeptidase C-terminal" evidence="12">
    <location>
        <begin position="472"/>
        <end position="615"/>
    </location>
</feature>
<dbReference type="Pfam" id="PF09127">
    <property type="entry name" value="Leuk-A4-hydro_C"/>
    <property type="match status" value="1"/>
</dbReference>
<dbReference type="FunFam" id="2.60.40.1730:FF:000004">
    <property type="entry name" value="Leukotriene A(4) hydrolase"/>
    <property type="match status" value="1"/>
</dbReference>
<dbReference type="STRING" id="1507870.A0A1V8S9K7"/>
<dbReference type="PRINTS" id="PR00756">
    <property type="entry name" value="ALADIPTASE"/>
</dbReference>
<dbReference type="GO" id="GO:0070006">
    <property type="term" value="F:metalloaminopeptidase activity"/>
    <property type="evidence" value="ECO:0007669"/>
    <property type="project" value="UniProtKB-ARBA"/>
</dbReference>
<evidence type="ECO:0000256" key="10">
    <source>
        <dbReference type="PIRSR" id="PIRSR634015-2"/>
    </source>
</evidence>
<dbReference type="InterPro" id="IPR042097">
    <property type="entry name" value="Aminopeptidase_N-like_N_sf"/>
</dbReference>
<evidence type="ECO:0000256" key="4">
    <source>
        <dbReference type="ARBA" id="ARBA00022670"/>
    </source>
</evidence>
<dbReference type="PANTHER" id="PTHR45726">
    <property type="entry name" value="LEUKOTRIENE A-4 HYDROLASE"/>
    <property type="match status" value="1"/>
</dbReference>
<dbReference type="InterPro" id="IPR001930">
    <property type="entry name" value="Peptidase_M1"/>
</dbReference>
<dbReference type="CDD" id="cd09599">
    <property type="entry name" value="M1_LTA4H"/>
    <property type="match status" value="1"/>
</dbReference>
<feature type="binding site" evidence="11">
    <location>
        <position position="300"/>
    </location>
    <ligand>
        <name>Zn(2+)</name>
        <dbReference type="ChEBI" id="CHEBI:29105"/>
        <note>catalytic</note>
    </ligand>
</feature>
<feature type="binding site" evidence="10">
    <location>
        <begin position="136"/>
        <end position="138"/>
    </location>
    <ligand>
        <name>a peptide</name>
        <dbReference type="ChEBI" id="CHEBI:60466"/>
    </ligand>
</feature>
<comment type="caution">
    <text evidence="13">The sequence shown here is derived from an EMBL/GenBank/DDBJ whole genome shotgun (WGS) entry which is preliminary data.</text>
</comment>
<dbReference type="InterPro" id="IPR049980">
    <property type="entry name" value="LTA4H_cat"/>
</dbReference>
<evidence type="ECO:0000256" key="11">
    <source>
        <dbReference type="PIRSR" id="PIRSR634015-3"/>
    </source>
</evidence>